<proteinExistence type="predicted"/>
<comment type="caution">
    <text evidence="1">The sequence shown here is derived from an EMBL/GenBank/DDBJ whole genome shotgun (WGS) entry which is preliminary data.</text>
</comment>
<reference evidence="1 2" key="1">
    <citation type="journal article" date="2014" name="Int. J. Syst. Evol. Microbiol.">
        <title>Complete genome sequence of Corynebacterium casei LMG S-19264T (=DSM 44701T), isolated from a smear-ripened cheese.</title>
        <authorList>
            <consortium name="US DOE Joint Genome Institute (JGI-PGF)"/>
            <person name="Walter F."/>
            <person name="Albersmeier A."/>
            <person name="Kalinowski J."/>
            <person name="Ruckert C."/>
        </authorList>
    </citation>
    <scope>NUCLEOTIDE SEQUENCE [LARGE SCALE GENOMIC DNA]</scope>
    <source>
        <strain evidence="1 2">CGMCC 1.12925</strain>
    </source>
</reference>
<dbReference type="EMBL" id="BMGL01000005">
    <property type="protein sequence ID" value="GGE10582.1"/>
    <property type="molecule type" value="Genomic_DNA"/>
</dbReference>
<accession>A0A916ZRI4</accession>
<evidence type="ECO:0000313" key="2">
    <source>
        <dbReference type="Proteomes" id="UP000599688"/>
    </source>
</evidence>
<dbReference type="Proteomes" id="UP000599688">
    <property type="component" value="Unassembled WGS sequence"/>
</dbReference>
<sequence>MIKSIEICFDGYIQNINFKYFENRIHLPEMNFSDSFSLKFKFKYPILRLRNHDYTWVKPNKSYLASELCPKILQLSNGLYIQANTVKGAWTISPDNTTLHWLFNQPYQYPYTQYENSNNQKITKHHKYTINLSILKLLATKHPLEFSRSKIGFTPVVCFTDHCDFDTRDNLKTIRTFFKKYHIKTTKGIFLNQFSKRETNASYETDRCELKSWEQDGHELAYHSLTQSIREKTKALKEFENFTPLQNAKTWIDHGYQPYNFTLSQKNKTIEAFMKTARTKKISFFWTYIDNASAQKGILNQLDANSFSLNQLLKATQHFGFVHRWSLRIKGVLFYYYESKKAVLVYKMIASSYKSFKQRMNVKNLFLFLKQIVRLSSLVITPLLSLKYKNKIFPLSMYKPIVFPFINNTFLFQTVEINDFKNGLSNSNQNQLLKDKGFVILHTYFSVKLNYHKGRLLIDDHTVNPAVEHNFKILSHHIKSSKLWNPTLTELIEYMRPLFNSELTLDASNKVVFKEKNYLLTRYIK</sequence>
<protein>
    <submittedName>
        <fullName evidence="1">Uncharacterized protein</fullName>
    </submittedName>
</protein>
<dbReference type="AlphaFoldDB" id="A0A916ZRI4"/>
<evidence type="ECO:0000313" key="1">
    <source>
        <dbReference type="EMBL" id="GGE10582.1"/>
    </source>
</evidence>
<dbReference type="RefSeq" id="WP_188405720.1">
    <property type="nucleotide sequence ID" value="NZ_BMGL01000005.1"/>
</dbReference>
<name>A0A916ZRI4_9FLAO</name>
<organism evidence="1 2">
    <name type="scientific">Psychroflexus salis</name>
    <dbReference type="NCBI Taxonomy" id="1526574"/>
    <lineage>
        <taxon>Bacteria</taxon>
        <taxon>Pseudomonadati</taxon>
        <taxon>Bacteroidota</taxon>
        <taxon>Flavobacteriia</taxon>
        <taxon>Flavobacteriales</taxon>
        <taxon>Flavobacteriaceae</taxon>
        <taxon>Psychroflexus</taxon>
    </lineage>
</organism>
<keyword evidence="2" id="KW-1185">Reference proteome</keyword>
<gene>
    <name evidence="1" type="ORF">GCM10010831_10120</name>
</gene>